<dbReference type="Gene3D" id="1.10.10.60">
    <property type="entry name" value="Homeodomain-like"/>
    <property type="match status" value="1"/>
</dbReference>
<dbReference type="Proteomes" id="UP000250369">
    <property type="component" value="Unassembled WGS sequence"/>
</dbReference>
<dbReference type="Pfam" id="PF12833">
    <property type="entry name" value="HTH_18"/>
    <property type="match status" value="1"/>
</dbReference>
<dbReference type="GO" id="GO:0043565">
    <property type="term" value="F:sequence-specific DNA binding"/>
    <property type="evidence" value="ECO:0007669"/>
    <property type="project" value="InterPro"/>
</dbReference>
<keyword evidence="2" id="KW-0805">Transcription regulation</keyword>
<keyword evidence="3" id="KW-0238">DNA-binding</keyword>
<dbReference type="AlphaFoldDB" id="A0A329M7V0"/>
<evidence type="ECO:0000256" key="3">
    <source>
        <dbReference type="ARBA" id="ARBA00023125"/>
    </source>
</evidence>
<dbReference type="SMART" id="SM00342">
    <property type="entry name" value="HTH_ARAC"/>
    <property type="match status" value="1"/>
</dbReference>
<dbReference type="InterPro" id="IPR050204">
    <property type="entry name" value="AraC_XylS_family_regulators"/>
</dbReference>
<reference evidence="6 7" key="1">
    <citation type="journal article" date="2009" name="Int. J. Syst. Evol. Microbiol.">
        <title>Paenibacillus contaminans sp. nov., isolated from a contaminated laboratory plate.</title>
        <authorList>
            <person name="Chou J.H."/>
            <person name="Lee J.H."/>
            <person name="Lin M.C."/>
            <person name="Chang P.S."/>
            <person name="Arun A.B."/>
            <person name="Young C.C."/>
            <person name="Chen W.M."/>
        </authorList>
    </citation>
    <scope>NUCLEOTIDE SEQUENCE [LARGE SCALE GENOMIC DNA]</scope>
    <source>
        <strain evidence="6 7">CKOBP-6</strain>
    </source>
</reference>
<accession>A0A329M7V0</accession>
<evidence type="ECO:0000313" key="7">
    <source>
        <dbReference type="Proteomes" id="UP000250369"/>
    </source>
</evidence>
<dbReference type="InterPro" id="IPR009057">
    <property type="entry name" value="Homeodomain-like_sf"/>
</dbReference>
<keyword evidence="4" id="KW-0804">Transcription</keyword>
<gene>
    <name evidence="6" type="ORF">DQG23_29060</name>
</gene>
<organism evidence="6 7">
    <name type="scientific">Paenibacillus contaminans</name>
    <dbReference type="NCBI Taxonomy" id="450362"/>
    <lineage>
        <taxon>Bacteria</taxon>
        <taxon>Bacillati</taxon>
        <taxon>Bacillota</taxon>
        <taxon>Bacilli</taxon>
        <taxon>Bacillales</taxon>
        <taxon>Paenibacillaceae</taxon>
        <taxon>Paenibacillus</taxon>
    </lineage>
</organism>
<keyword evidence="7" id="KW-1185">Reference proteome</keyword>
<evidence type="ECO:0000313" key="6">
    <source>
        <dbReference type="EMBL" id="RAV16045.1"/>
    </source>
</evidence>
<dbReference type="OrthoDB" id="9816335at2"/>
<dbReference type="EMBL" id="QMFB01000022">
    <property type="protein sequence ID" value="RAV16045.1"/>
    <property type="molecule type" value="Genomic_DNA"/>
</dbReference>
<dbReference type="PROSITE" id="PS01124">
    <property type="entry name" value="HTH_ARAC_FAMILY_2"/>
    <property type="match status" value="1"/>
</dbReference>
<dbReference type="InterPro" id="IPR037923">
    <property type="entry name" value="HTH-like"/>
</dbReference>
<dbReference type="SUPFAM" id="SSF51215">
    <property type="entry name" value="Regulatory protein AraC"/>
    <property type="match status" value="1"/>
</dbReference>
<dbReference type="Pfam" id="PF02311">
    <property type="entry name" value="AraC_binding"/>
    <property type="match status" value="1"/>
</dbReference>
<sequence>MHIGEHTPSTYAVSQHTHKELEIGLCLEGKGWFYFGQKTYEVKQGDVFVVNAGVEPHIAQSDPVHPSKYVFLSFEPSALGPDRQELLLPFVYRSDRFQNRIPAELPAAQQIGTLMRQFMVEYRSKEEAYIYMLQGLLLQLCTVLVRHYGPNALHGDWSRAMRRYGDLQPGLAFIRDHFREPITAKDVAAALSLSISRTLHLFSDTLGTGLKQIILQHRLHEAMRLLAETDRPATEIALACGFQSLASFYRKFTETVGVSPLEFRRRSAHMAVFEKNPASEEKLKL</sequence>
<evidence type="ECO:0000256" key="4">
    <source>
        <dbReference type="ARBA" id="ARBA00023163"/>
    </source>
</evidence>
<dbReference type="InterPro" id="IPR018060">
    <property type="entry name" value="HTH_AraC"/>
</dbReference>
<proteinExistence type="predicted"/>
<feature type="domain" description="HTH araC/xylS-type" evidence="5">
    <location>
        <begin position="168"/>
        <end position="266"/>
    </location>
</feature>
<dbReference type="RefSeq" id="WP_113034551.1">
    <property type="nucleotide sequence ID" value="NZ_QMFB01000022.1"/>
</dbReference>
<dbReference type="GO" id="GO:0003700">
    <property type="term" value="F:DNA-binding transcription factor activity"/>
    <property type="evidence" value="ECO:0007669"/>
    <property type="project" value="InterPro"/>
</dbReference>
<comment type="caution">
    <text evidence="6">The sequence shown here is derived from an EMBL/GenBank/DDBJ whole genome shotgun (WGS) entry which is preliminary data.</text>
</comment>
<keyword evidence="1" id="KW-0963">Cytoplasm</keyword>
<dbReference type="Gene3D" id="2.60.120.10">
    <property type="entry name" value="Jelly Rolls"/>
    <property type="match status" value="1"/>
</dbReference>
<dbReference type="InterPro" id="IPR003313">
    <property type="entry name" value="AraC-bd"/>
</dbReference>
<evidence type="ECO:0000256" key="1">
    <source>
        <dbReference type="ARBA" id="ARBA00022490"/>
    </source>
</evidence>
<dbReference type="InterPro" id="IPR014710">
    <property type="entry name" value="RmlC-like_jellyroll"/>
</dbReference>
<protein>
    <submittedName>
        <fullName evidence="6">AraC family transcriptional regulator</fullName>
    </submittedName>
</protein>
<evidence type="ECO:0000256" key="2">
    <source>
        <dbReference type="ARBA" id="ARBA00023015"/>
    </source>
</evidence>
<evidence type="ECO:0000259" key="5">
    <source>
        <dbReference type="PROSITE" id="PS01124"/>
    </source>
</evidence>
<dbReference type="SUPFAM" id="SSF46689">
    <property type="entry name" value="Homeodomain-like"/>
    <property type="match status" value="1"/>
</dbReference>
<name>A0A329M7V0_9BACL</name>
<dbReference type="PANTHER" id="PTHR46796:SF13">
    <property type="entry name" value="HTH-TYPE TRANSCRIPTIONAL ACTIVATOR RHAS"/>
    <property type="match status" value="1"/>
</dbReference>
<dbReference type="PANTHER" id="PTHR46796">
    <property type="entry name" value="HTH-TYPE TRANSCRIPTIONAL ACTIVATOR RHAS-RELATED"/>
    <property type="match status" value="1"/>
</dbReference>